<organism evidence="2 3">
    <name type="scientific">Bacteriovorax stolpii</name>
    <name type="common">Bdellovibrio stolpii</name>
    <dbReference type="NCBI Taxonomy" id="960"/>
    <lineage>
        <taxon>Bacteria</taxon>
        <taxon>Pseudomonadati</taxon>
        <taxon>Bdellovibrionota</taxon>
        <taxon>Bacteriovoracia</taxon>
        <taxon>Bacteriovoracales</taxon>
        <taxon>Bacteriovoracaceae</taxon>
        <taxon>Bacteriovorax</taxon>
    </lineage>
</organism>
<feature type="chain" id="PRO_5014862584" evidence="1">
    <location>
        <begin position="19"/>
        <end position="196"/>
    </location>
</feature>
<keyword evidence="1" id="KW-0732">Signal</keyword>
<keyword evidence="3" id="KW-1185">Reference proteome</keyword>
<dbReference type="EMBL" id="CP025704">
    <property type="protein sequence ID" value="AUN97453.1"/>
    <property type="molecule type" value="Genomic_DNA"/>
</dbReference>
<name>A0A2K9NPM3_BACTC</name>
<feature type="signal peptide" evidence="1">
    <location>
        <begin position="1"/>
        <end position="18"/>
    </location>
</feature>
<evidence type="ECO:0000256" key="1">
    <source>
        <dbReference type="SAM" id="SignalP"/>
    </source>
</evidence>
<sequence length="196" mass="22209">MKKITLLTFAMLSTFAFGEELLYRPTGTYSYSREVVLTKKRTAETLSHISTEGQARIKELKKTGFTCIRKSQKESICQKTETNFPSTPDFIQKAVDDYLKNAQFSFAGTGEPTIVFDGANTEWMVYEDVYLGSKKINVYRITKTPDGWFLSFPVSEDQGIGNMNLESNNRLGLPLTMQTKENAQTVGYFIKAIFLN</sequence>
<dbReference type="Proteomes" id="UP000235584">
    <property type="component" value="Chromosome"/>
</dbReference>
<proteinExistence type="predicted"/>
<gene>
    <name evidence="2" type="ORF">C0V70_04880</name>
</gene>
<evidence type="ECO:0000313" key="3">
    <source>
        <dbReference type="Proteomes" id="UP000235584"/>
    </source>
</evidence>
<protein>
    <submittedName>
        <fullName evidence="2">Uncharacterized protein</fullName>
    </submittedName>
</protein>
<dbReference type="RefSeq" id="WP_102242748.1">
    <property type="nucleotide sequence ID" value="NZ_CP025704.1"/>
</dbReference>
<accession>A0A2K9NPM3</accession>
<dbReference type="AlphaFoldDB" id="A0A2K9NPM3"/>
<reference evidence="2 3" key="1">
    <citation type="submission" date="2018-01" db="EMBL/GenBank/DDBJ databases">
        <title>Complete genome sequence of Bacteriovorax stolpii DSM12778.</title>
        <authorList>
            <person name="Tang B."/>
            <person name="Chang J."/>
        </authorList>
    </citation>
    <scope>NUCLEOTIDE SEQUENCE [LARGE SCALE GENOMIC DNA]</scope>
    <source>
        <strain evidence="2 3">DSM 12778</strain>
    </source>
</reference>
<dbReference type="KEGG" id="bsto:C0V70_04880"/>
<evidence type="ECO:0000313" key="2">
    <source>
        <dbReference type="EMBL" id="AUN97453.1"/>
    </source>
</evidence>